<organism evidence="4 5">
    <name type="scientific">Saccharopolyspora terrae</name>
    <dbReference type="NCBI Taxonomy" id="2530384"/>
    <lineage>
        <taxon>Bacteria</taxon>
        <taxon>Bacillati</taxon>
        <taxon>Actinomycetota</taxon>
        <taxon>Actinomycetes</taxon>
        <taxon>Pseudonocardiales</taxon>
        <taxon>Pseudonocardiaceae</taxon>
        <taxon>Saccharopolyspora</taxon>
    </lineage>
</organism>
<dbReference type="InterPro" id="IPR035965">
    <property type="entry name" value="PAS-like_dom_sf"/>
</dbReference>
<dbReference type="InterPro" id="IPR013767">
    <property type="entry name" value="PAS_fold"/>
</dbReference>
<dbReference type="InterPro" id="IPR000014">
    <property type="entry name" value="PAS"/>
</dbReference>
<reference evidence="4 5" key="1">
    <citation type="submission" date="2019-03" db="EMBL/GenBank/DDBJ databases">
        <title>Draft genome sequences of novel Actinobacteria.</title>
        <authorList>
            <person name="Sahin N."/>
            <person name="Ay H."/>
            <person name="Saygin H."/>
        </authorList>
    </citation>
    <scope>NUCLEOTIDE SEQUENCE [LARGE SCALE GENOMIC DNA]</scope>
    <source>
        <strain evidence="4 5">16K309</strain>
    </source>
</reference>
<dbReference type="CDD" id="cd00130">
    <property type="entry name" value="PAS"/>
    <property type="match status" value="2"/>
</dbReference>
<gene>
    <name evidence="4" type="ORF">E1181_12960</name>
</gene>
<dbReference type="PROSITE" id="PS50112">
    <property type="entry name" value="PAS"/>
    <property type="match status" value="2"/>
</dbReference>
<dbReference type="Pfam" id="PF13426">
    <property type="entry name" value="PAS_9"/>
    <property type="match status" value="1"/>
</dbReference>
<dbReference type="NCBIfam" id="TIGR00229">
    <property type="entry name" value="sensory_box"/>
    <property type="match status" value="2"/>
</dbReference>
<dbReference type="InterPro" id="IPR052155">
    <property type="entry name" value="Biofilm_reg_signaling"/>
</dbReference>
<accession>A0A4R4VT17</accession>
<dbReference type="PROSITE" id="PS50887">
    <property type="entry name" value="GGDEF"/>
    <property type="match status" value="1"/>
</dbReference>
<evidence type="ECO:0000259" key="2">
    <source>
        <dbReference type="PROSITE" id="PS50113"/>
    </source>
</evidence>
<dbReference type="InterPro" id="IPR001610">
    <property type="entry name" value="PAC"/>
</dbReference>
<feature type="domain" description="PAC" evidence="2">
    <location>
        <begin position="84"/>
        <end position="136"/>
    </location>
</feature>
<proteinExistence type="predicted"/>
<dbReference type="EMBL" id="SMKS01000017">
    <property type="protein sequence ID" value="TDD06393.1"/>
    <property type="molecule type" value="Genomic_DNA"/>
</dbReference>
<evidence type="ECO:0000313" key="4">
    <source>
        <dbReference type="EMBL" id="TDD06393.1"/>
    </source>
</evidence>
<dbReference type="SMART" id="SM00086">
    <property type="entry name" value="PAC"/>
    <property type="match status" value="2"/>
</dbReference>
<dbReference type="Gene3D" id="3.30.70.270">
    <property type="match status" value="1"/>
</dbReference>
<keyword evidence="5" id="KW-1185">Reference proteome</keyword>
<dbReference type="OrthoDB" id="23692at2"/>
<dbReference type="CDD" id="cd01949">
    <property type="entry name" value="GGDEF"/>
    <property type="match status" value="1"/>
</dbReference>
<evidence type="ECO:0000259" key="1">
    <source>
        <dbReference type="PROSITE" id="PS50112"/>
    </source>
</evidence>
<dbReference type="InterPro" id="IPR000700">
    <property type="entry name" value="PAS-assoc_C"/>
</dbReference>
<dbReference type="SUPFAM" id="SSF55073">
    <property type="entry name" value="Nucleotide cyclase"/>
    <property type="match status" value="1"/>
</dbReference>
<dbReference type="Proteomes" id="UP000295674">
    <property type="component" value="Unassembled WGS sequence"/>
</dbReference>
<evidence type="ECO:0000259" key="3">
    <source>
        <dbReference type="PROSITE" id="PS50887"/>
    </source>
</evidence>
<dbReference type="NCBIfam" id="TIGR00254">
    <property type="entry name" value="GGDEF"/>
    <property type="match status" value="1"/>
</dbReference>
<dbReference type="Gene3D" id="3.30.450.20">
    <property type="entry name" value="PAS domain"/>
    <property type="match status" value="2"/>
</dbReference>
<dbReference type="PROSITE" id="PS50113">
    <property type="entry name" value="PAC"/>
    <property type="match status" value="1"/>
</dbReference>
<dbReference type="SMART" id="SM00267">
    <property type="entry name" value="GGDEF"/>
    <property type="match status" value="1"/>
</dbReference>
<dbReference type="Pfam" id="PF00990">
    <property type="entry name" value="GGDEF"/>
    <property type="match status" value="1"/>
</dbReference>
<dbReference type="PANTHER" id="PTHR44757:SF2">
    <property type="entry name" value="BIOFILM ARCHITECTURE MAINTENANCE PROTEIN MBAA"/>
    <property type="match status" value="1"/>
</dbReference>
<dbReference type="AlphaFoldDB" id="A0A4R4VT17"/>
<dbReference type="PANTHER" id="PTHR44757">
    <property type="entry name" value="DIGUANYLATE CYCLASE DGCP"/>
    <property type="match status" value="1"/>
</dbReference>
<dbReference type="InterPro" id="IPR029787">
    <property type="entry name" value="Nucleotide_cyclase"/>
</dbReference>
<dbReference type="SUPFAM" id="SSF55785">
    <property type="entry name" value="PYP-like sensor domain (PAS domain)"/>
    <property type="match status" value="2"/>
</dbReference>
<feature type="domain" description="PAS" evidence="1">
    <location>
        <begin position="19"/>
        <end position="80"/>
    </location>
</feature>
<dbReference type="Pfam" id="PF00989">
    <property type="entry name" value="PAS"/>
    <property type="match status" value="1"/>
</dbReference>
<comment type="caution">
    <text evidence="4">The sequence shown here is derived from an EMBL/GenBank/DDBJ whole genome shotgun (WGS) entry which is preliminary data.</text>
</comment>
<dbReference type="SMART" id="SM00091">
    <property type="entry name" value="PAS"/>
    <property type="match status" value="2"/>
</dbReference>
<evidence type="ECO:0000313" key="5">
    <source>
        <dbReference type="Proteomes" id="UP000295674"/>
    </source>
</evidence>
<dbReference type="GO" id="GO:0006355">
    <property type="term" value="P:regulation of DNA-templated transcription"/>
    <property type="evidence" value="ECO:0007669"/>
    <property type="project" value="InterPro"/>
</dbReference>
<feature type="domain" description="GGDEF" evidence="3">
    <location>
        <begin position="292"/>
        <end position="416"/>
    </location>
</feature>
<feature type="domain" description="PAS" evidence="1">
    <location>
        <begin position="130"/>
        <end position="190"/>
    </location>
</feature>
<dbReference type="InterPro" id="IPR043128">
    <property type="entry name" value="Rev_trsase/Diguanyl_cyclase"/>
</dbReference>
<dbReference type="InterPro" id="IPR000160">
    <property type="entry name" value="GGDEF_dom"/>
</dbReference>
<protein>
    <submittedName>
        <fullName evidence="4">Sensor domain-containing diguanylate cyclase</fullName>
    </submittedName>
</protein>
<name>A0A4R4VT17_9PSEU</name>
<sequence>MRVGARSTRGTALWEALWNQVSGPIALLDLQGRHVDVNPAMCRLLGYDREVLLELLPADVTHMDDYVLTETAVQSMLLEEIESFSAEKRLLRCDGSVILVLVNSSLIRAQDGSPELIVSQFHDITARHESELLWRKTLINAPIGIALTTLEGRCTEANVRLCELVGYRREELVGQLCTDLIYNGDKEPVEALYAEFRNGCNDSASLEICLRHRDGHPFWILARLGLIRGLDDRPAYVVGQYEPLGDDAQVEEGRLAELTRMALHDPLTGVANRALLMDRFEQELAKFPEQEGVLAVFLIDLDGFKEINDRYGHVAGDEILQAAARELQGAVRTADTVARVGGDEFVVLASVADEAQAEELRARVDRSLNTEPTAPDLRIRSGASVGMAITRSASTPYRALLDSADRDMYARKHRFS</sequence>